<evidence type="ECO:0000256" key="1">
    <source>
        <dbReference type="SAM" id="MobiDB-lite"/>
    </source>
</evidence>
<name>W6XJ72_COCC2</name>
<organism evidence="2 3">
    <name type="scientific">Cochliobolus carbonum (strain 26-R-13)</name>
    <name type="common">Maize leaf spot fungus</name>
    <name type="synonym">Bipolaris zeicola</name>
    <dbReference type="NCBI Taxonomy" id="930089"/>
    <lineage>
        <taxon>Eukaryota</taxon>
        <taxon>Fungi</taxon>
        <taxon>Dikarya</taxon>
        <taxon>Ascomycota</taxon>
        <taxon>Pezizomycotina</taxon>
        <taxon>Dothideomycetes</taxon>
        <taxon>Pleosporomycetidae</taxon>
        <taxon>Pleosporales</taxon>
        <taxon>Pleosporineae</taxon>
        <taxon>Pleosporaceae</taxon>
        <taxon>Bipolaris</taxon>
    </lineage>
</organism>
<dbReference type="GeneID" id="19146919"/>
<accession>W6XJ72</accession>
<proteinExistence type="predicted"/>
<reference evidence="2 3" key="1">
    <citation type="journal article" date="2013" name="PLoS Genet.">
        <title>Comparative genome structure, secondary metabolite, and effector coding capacity across Cochliobolus pathogens.</title>
        <authorList>
            <person name="Condon B.J."/>
            <person name="Leng Y."/>
            <person name="Wu D."/>
            <person name="Bushley K.E."/>
            <person name="Ohm R.A."/>
            <person name="Otillar R."/>
            <person name="Martin J."/>
            <person name="Schackwitz W."/>
            <person name="Grimwood J."/>
            <person name="MohdZainudin N."/>
            <person name="Xue C."/>
            <person name="Wang R."/>
            <person name="Manning V.A."/>
            <person name="Dhillon B."/>
            <person name="Tu Z.J."/>
            <person name="Steffenson B.J."/>
            <person name="Salamov A."/>
            <person name="Sun H."/>
            <person name="Lowry S."/>
            <person name="LaButti K."/>
            <person name="Han J."/>
            <person name="Copeland A."/>
            <person name="Lindquist E."/>
            <person name="Barry K."/>
            <person name="Schmutz J."/>
            <person name="Baker S.E."/>
            <person name="Ciuffetti L.M."/>
            <person name="Grigoriev I.V."/>
            <person name="Zhong S."/>
            <person name="Turgeon B.G."/>
        </authorList>
    </citation>
    <scope>NUCLEOTIDE SEQUENCE [LARGE SCALE GENOMIC DNA]</scope>
    <source>
        <strain evidence="2 3">26-R-13</strain>
    </source>
</reference>
<gene>
    <name evidence="2" type="ORF">COCCADRAFT_31287</name>
</gene>
<keyword evidence="3" id="KW-1185">Reference proteome</keyword>
<dbReference type="KEGG" id="bze:COCCADRAFT_31287"/>
<sequence length="131" mass="14737">MPLPTGKEASYKDKLKPGDRQIYNSFINAEVKELQQSSLLTWSQVPEQKQEEVINRIKNRLRDQDFLEATSDDVRKSMINKLKGQKYEGTASANRAENRAKKNVSTGAATTAPTGKLPYDPIRDASPQQDN</sequence>
<feature type="compositionally biased region" description="Polar residues" evidence="1">
    <location>
        <begin position="103"/>
        <end position="113"/>
    </location>
</feature>
<dbReference type="OrthoDB" id="10528809at2759"/>
<dbReference type="Proteomes" id="UP000053841">
    <property type="component" value="Unassembled WGS sequence"/>
</dbReference>
<dbReference type="EMBL" id="KI964990">
    <property type="protein sequence ID" value="EUC27157.1"/>
    <property type="molecule type" value="Genomic_DNA"/>
</dbReference>
<dbReference type="HOGENOM" id="CLU_1815623_0_0_1"/>
<protein>
    <submittedName>
        <fullName evidence="2">Uncharacterized protein</fullName>
    </submittedName>
</protein>
<dbReference type="RefSeq" id="XP_007718536.1">
    <property type="nucleotide sequence ID" value="XM_007720346.1"/>
</dbReference>
<feature type="region of interest" description="Disordered" evidence="1">
    <location>
        <begin position="86"/>
        <end position="131"/>
    </location>
</feature>
<evidence type="ECO:0000313" key="3">
    <source>
        <dbReference type="Proteomes" id="UP000053841"/>
    </source>
</evidence>
<dbReference type="AlphaFoldDB" id="W6XJ72"/>
<evidence type="ECO:0000313" key="2">
    <source>
        <dbReference type="EMBL" id="EUC27157.1"/>
    </source>
</evidence>